<sequence length="84" mass="9644">MLCMQEAPGRRQRHLHVQVGFIFSSCYLLHVFIILIHIASIHRGVKAFCQEECRMKEILLEGDPEEILTDSGDCRQYGIGDGHF</sequence>
<reference evidence="2" key="1">
    <citation type="journal article" date="2023" name="Front. Plant Sci.">
        <title>Chromosomal-level genome assembly of Melastoma candidum provides insights into trichome evolution.</title>
        <authorList>
            <person name="Zhong Y."/>
            <person name="Wu W."/>
            <person name="Sun C."/>
            <person name="Zou P."/>
            <person name="Liu Y."/>
            <person name="Dai S."/>
            <person name="Zhou R."/>
        </authorList>
    </citation>
    <scope>NUCLEOTIDE SEQUENCE [LARGE SCALE GENOMIC DNA]</scope>
</reference>
<evidence type="ECO:0000313" key="1">
    <source>
        <dbReference type="EMBL" id="KAI4379913.1"/>
    </source>
</evidence>
<name>A0ACB9RNA1_9MYRT</name>
<gene>
    <name evidence="1" type="ORF">MLD38_006151</name>
</gene>
<dbReference type="Proteomes" id="UP001057402">
    <property type="component" value="Chromosome 3"/>
</dbReference>
<keyword evidence="2" id="KW-1185">Reference proteome</keyword>
<protein>
    <submittedName>
        <fullName evidence="1">Uncharacterized protein</fullName>
    </submittedName>
</protein>
<organism evidence="1 2">
    <name type="scientific">Melastoma candidum</name>
    <dbReference type="NCBI Taxonomy" id="119954"/>
    <lineage>
        <taxon>Eukaryota</taxon>
        <taxon>Viridiplantae</taxon>
        <taxon>Streptophyta</taxon>
        <taxon>Embryophyta</taxon>
        <taxon>Tracheophyta</taxon>
        <taxon>Spermatophyta</taxon>
        <taxon>Magnoliopsida</taxon>
        <taxon>eudicotyledons</taxon>
        <taxon>Gunneridae</taxon>
        <taxon>Pentapetalae</taxon>
        <taxon>rosids</taxon>
        <taxon>malvids</taxon>
        <taxon>Myrtales</taxon>
        <taxon>Melastomataceae</taxon>
        <taxon>Melastomatoideae</taxon>
        <taxon>Melastomateae</taxon>
        <taxon>Melastoma</taxon>
    </lineage>
</organism>
<comment type="caution">
    <text evidence="1">The sequence shown here is derived from an EMBL/GenBank/DDBJ whole genome shotgun (WGS) entry which is preliminary data.</text>
</comment>
<accession>A0ACB9RNA1</accession>
<dbReference type="EMBL" id="CM042882">
    <property type="protein sequence ID" value="KAI4379913.1"/>
    <property type="molecule type" value="Genomic_DNA"/>
</dbReference>
<proteinExistence type="predicted"/>
<evidence type="ECO:0000313" key="2">
    <source>
        <dbReference type="Proteomes" id="UP001057402"/>
    </source>
</evidence>